<dbReference type="AlphaFoldDB" id="A0AAD7PLI6"/>
<dbReference type="Gene3D" id="3.80.10.10">
    <property type="entry name" value="Ribonuclease Inhibitor"/>
    <property type="match status" value="1"/>
</dbReference>
<dbReference type="EMBL" id="JARAOO010000008">
    <property type="protein sequence ID" value="KAJ7960191.1"/>
    <property type="molecule type" value="Genomic_DNA"/>
</dbReference>
<evidence type="ECO:0000256" key="1">
    <source>
        <dbReference type="ARBA" id="ARBA00022821"/>
    </source>
</evidence>
<dbReference type="InterPro" id="IPR032675">
    <property type="entry name" value="LRR_dom_sf"/>
</dbReference>
<protein>
    <submittedName>
        <fullName evidence="2">Disease resistance protein</fullName>
    </submittedName>
</protein>
<keyword evidence="1" id="KW-0611">Plant defense</keyword>
<dbReference type="Proteomes" id="UP001163823">
    <property type="component" value="Chromosome 8"/>
</dbReference>
<proteinExistence type="predicted"/>
<dbReference type="SUPFAM" id="SSF52058">
    <property type="entry name" value="L domain-like"/>
    <property type="match status" value="1"/>
</dbReference>
<comment type="caution">
    <text evidence="2">The sequence shown here is derived from an EMBL/GenBank/DDBJ whole genome shotgun (WGS) entry which is preliminary data.</text>
</comment>
<evidence type="ECO:0000313" key="2">
    <source>
        <dbReference type="EMBL" id="KAJ7960191.1"/>
    </source>
</evidence>
<dbReference type="KEGG" id="qsa:O6P43_020670"/>
<name>A0AAD7PLI6_QUISA</name>
<dbReference type="PANTHER" id="PTHR36766">
    <property type="entry name" value="PLANT BROAD-SPECTRUM MILDEW RESISTANCE PROTEIN RPW8"/>
    <property type="match status" value="1"/>
</dbReference>
<gene>
    <name evidence="2" type="ORF">O6P43_020670</name>
</gene>
<reference evidence="2" key="1">
    <citation type="journal article" date="2023" name="Science">
        <title>Elucidation of the pathway for biosynthesis of saponin adjuvants from the soapbark tree.</title>
        <authorList>
            <person name="Reed J."/>
            <person name="Orme A."/>
            <person name="El-Demerdash A."/>
            <person name="Owen C."/>
            <person name="Martin L.B.B."/>
            <person name="Misra R.C."/>
            <person name="Kikuchi S."/>
            <person name="Rejzek M."/>
            <person name="Martin A.C."/>
            <person name="Harkess A."/>
            <person name="Leebens-Mack J."/>
            <person name="Louveau T."/>
            <person name="Stephenson M.J."/>
            <person name="Osbourn A."/>
        </authorList>
    </citation>
    <scope>NUCLEOTIDE SEQUENCE</scope>
    <source>
        <strain evidence="2">S10</strain>
    </source>
</reference>
<evidence type="ECO:0000313" key="3">
    <source>
        <dbReference type="Proteomes" id="UP001163823"/>
    </source>
</evidence>
<dbReference type="GO" id="GO:0006952">
    <property type="term" value="P:defense response"/>
    <property type="evidence" value="ECO:0007669"/>
    <property type="project" value="UniProtKB-KW"/>
</dbReference>
<accession>A0AAD7PLI6</accession>
<keyword evidence="3" id="KW-1185">Reference proteome</keyword>
<organism evidence="2 3">
    <name type="scientific">Quillaja saponaria</name>
    <name type="common">Soap bark tree</name>
    <dbReference type="NCBI Taxonomy" id="32244"/>
    <lineage>
        <taxon>Eukaryota</taxon>
        <taxon>Viridiplantae</taxon>
        <taxon>Streptophyta</taxon>
        <taxon>Embryophyta</taxon>
        <taxon>Tracheophyta</taxon>
        <taxon>Spermatophyta</taxon>
        <taxon>Magnoliopsida</taxon>
        <taxon>eudicotyledons</taxon>
        <taxon>Gunneridae</taxon>
        <taxon>Pentapetalae</taxon>
        <taxon>rosids</taxon>
        <taxon>fabids</taxon>
        <taxon>Fabales</taxon>
        <taxon>Quillajaceae</taxon>
        <taxon>Quillaja</taxon>
    </lineage>
</organism>
<dbReference type="PANTHER" id="PTHR36766:SF40">
    <property type="entry name" value="DISEASE RESISTANCE PROTEIN RGA3"/>
    <property type="match status" value="1"/>
</dbReference>
<sequence>MGSYSRSKQNHSFNFLETLEIRNCDSLCVLSLDLFPKLVRLELEDCRNFESLSVSSEPYSERQQYLITSLIKLQVWECLKFESFSLLVEGGSSLNLNAPNLKDLGFYHLENLKSLPEDMHILLPSLRHLWLYDCPQLESFPIGGLPSNLVHLSIEMCPKLVGESFLEERLLPTNLECLYLHGYQNLKTINYKGLLHLQSLRRVTIDNCLSFSFKCLPEESLPRSISELQIGTTVQCFCSVARGK</sequence>